<keyword evidence="4" id="KW-1185">Reference proteome</keyword>
<accession>A0A5C8M5V9</accession>
<evidence type="ECO:0000313" key="4">
    <source>
        <dbReference type="Proteomes" id="UP000321814"/>
    </source>
</evidence>
<gene>
    <name evidence="3" type="ORF">FU839_00560</name>
</gene>
<dbReference type="OrthoDB" id="5768407at2"/>
<dbReference type="RefSeq" id="WP_147902773.1">
    <property type="nucleotide sequence ID" value="NZ_BAAAGC010000002.1"/>
</dbReference>
<dbReference type="EMBL" id="VRLR01000001">
    <property type="protein sequence ID" value="TXK82820.1"/>
    <property type="molecule type" value="Genomic_DNA"/>
</dbReference>
<reference evidence="3 4" key="1">
    <citation type="submission" date="2019-08" db="EMBL/GenBank/DDBJ databases">
        <title>Draft genome analysis of Rheinheimera tangshanensis isolated from the roots of fresh rice plants (Oryza sativa).</title>
        <authorList>
            <person name="Yu Q."/>
            <person name="Qi Y."/>
            <person name="Zhang H."/>
            <person name="Pu J."/>
        </authorList>
    </citation>
    <scope>NUCLEOTIDE SEQUENCE [LARGE SCALE GENOMIC DNA]</scope>
    <source>
        <strain evidence="3 4">JA3-B52</strain>
    </source>
</reference>
<dbReference type="AlphaFoldDB" id="A0A5C8M5V9"/>
<dbReference type="InterPro" id="IPR040536">
    <property type="entry name" value="ASPCH"/>
</dbReference>
<dbReference type="Pfam" id="PF18492">
    <property type="entry name" value="ORF_2_N"/>
    <property type="match status" value="1"/>
</dbReference>
<evidence type="ECO:0000313" key="3">
    <source>
        <dbReference type="EMBL" id="TXK82820.1"/>
    </source>
</evidence>
<feature type="signal peptide" evidence="1">
    <location>
        <begin position="1"/>
        <end position="21"/>
    </location>
</feature>
<protein>
    <recommendedName>
        <fullName evidence="2">ASP external chaperone domain-containing protein</fullName>
    </recommendedName>
</protein>
<proteinExistence type="predicted"/>
<evidence type="ECO:0000256" key="1">
    <source>
        <dbReference type="SAM" id="SignalP"/>
    </source>
</evidence>
<feature type="chain" id="PRO_5022908047" description="ASP external chaperone domain-containing protein" evidence="1">
    <location>
        <begin position="22"/>
        <end position="183"/>
    </location>
</feature>
<evidence type="ECO:0000259" key="2">
    <source>
        <dbReference type="Pfam" id="PF18492"/>
    </source>
</evidence>
<name>A0A5C8M5V9_9GAMM</name>
<dbReference type="Proteomes" id="UP000321814">
    <property type="component" value="Unassembled WGS sequence"/>
</dbReference>
<feature type="domain" description="ASP external chaperone" evidence="2">
    <location>
        <begin position="85"/>
        <end position="182"/>
    </location>
</feature>
<organism evidence="3 4">
    <name type="scientific">Rheinheimera tangshanensis</name>
    <dbReference type="NCBI Taxonomy" id="400153"/>
    <lineage>
        <taxon>Bacteria</taxon>
        <taxon>Pseudomonadati</taxon>
        <taxon>Pseudomonadota</taxon>
        <taxon>Gammaproteobacteria</taxon>
        <taxon>Chromatiales</taxon>
        <taxon>Chromatiaceae</taxon>
        <taxon>Rheinheimera</taxon>
    </lineage>
</organism>
<comment type="caution">
    <text evidence="3">The sequence shown here is derived from an EMBL/GenBank/DDBJ whole genome shotgun (WGS) entry which is preliminary data.</text>
</comment>
<sequence length="183" mass="19240">MKFKLTLVALATIGTMASVQATEISPELRKLTPAKTEAVTSKTVKKVENADFGVYKLLPDLALAPASLAAGSAEGTLSGRALVQQTTVNSDGVVKTDAVVRNLLTGELGVVTGRLSILANDAAALQRLQQEFGLKSVKTIGNKIAIMQAPAGANLTELIESVRKSGLVKEARLDVVEKLYKPN</sequence>
<keyword evidence="1" id="KW-0732">Signal</keyword>